<dbReference type="PANTHER" id="PTHR24559">
    <property type="entry name" value="TRANSPOSON TY3-I GAG-POL POLYPROTEIN"/>
    <property type="match status" value="1"/>
</dbReference>
<dbReference type="Proteomes" id="UP001371456">
    <property type="component" value="Unassembled WGS sequence"/>
</dbReference>
<dbReference type="Gene3D" id="3.30.70.270">
    <property type="match status" value="1"/>
</dbReference>
<dbReference type="InterPro" id="IPR053134">
    <property type="entry name" value="RNA-dir_DNA_polymerase"/>
</dbReference>
<evidence type="ECO:0000313" key="2">
    <source>
        <dbReference type="Proteomes" id="UP001371456"/>
    </source>
</evidence>
<accession>A0AAN8TK34</accession>
<dbReference type="CDD" id="cd01647">
    <property type="entry name" value="RT_LTR"/>
    <property type="match status" value="1"/>
</dbReference>
<protein>
    <submittedName>
        <fullName evidence="1">Uncharacterized protein</fullName>
    </submittedName>
</protein>
<comment type="caution">
    <text evidence="1">The sequence shown here is derived from an EMBL/GenBank/DDBJ whole genome shotgun (WGS) entry which is preliminary data.</text>
</comment>
<sequence length="373" mass="43501">MLARNRGFRCSFGKSGPRYKQTKRNSDRVKNHKMSDLALLELIAHISYQGQEIQASSAKDDFEEVCQDSSQLFYKVEMVQVSEGTSHDNVELVGSGVELNDWEATPLPIRKDFANVDFDNMTCVRNSLSNLKELFILESASQKVEYDEYKAFSEIKTTNLESFEEVKEIRISFHIKQEIRDAIIQLLFDYKDVFAWPYNDMSGLSDDLVVHKLPTHPDFPPVQHKRRKFKLDVSEKIKKEIMKQLSANVTQAIRYTIWLENIVPVPKKDGKTRVCVDYWDLNKASPKDNFFLPNIHILVDNYAKHEIQYFMDCYARVITFDLKNAGATYTRAMTTMLHDMMHKEIKVYVDDVIIKSKTQAHHVQDMIKFFERV</sequence>
<reference evidence="1 2" key="1">
    <citation type="submission" date="2024-02" db="EMBL/GenBank/DDBJ databases">
        <title>de novo genome assembly of Solanum bulbocastanum strain 11H21.</title>
        <authorList>
            <person name="Hosaka A.J."/>
        </authorList>
    </citation>
    <scope>NUCLEOTIDE SEQUENCE [LARGE SCALE GENOMIC DNA]</scope>
    <source>
        <tissue evidence="1">Young leaves</tissue>
    </source>
</reference>
<dbReference type="AlphaFoldDB" id="A0AAN8TK34"/>
<dbReference type="PANTHER" id="PTHR24559:SF457">
    <property type="entry name" value="RNA-DIRECTED DNA POLYMERASE HOMOLOG"/>
    <property type="match status" value="1"/>
</dbReference>
<evidence type="ECO:0000313" key="1">
    <source>
        <dbReference type="EMBL" id="KAK6786502.1"/>
    </source>
</evidence>
<dbReference type="SUPFAM" id="SSF56672">
    <property type="entry name" value="DNA/RNA polymerases"/>
    <property type="match status" value="1"/>
</dbReference>
<dbReference type="InterPro" id="IPR043502">
    <property type="entry name" value="DNA/RNA_pol_sf"/>
</dbReference>
<gene>
    <name evidence="1" type="ORF">RDI58_015027</name>
</gene>
<organism evidence="1 2">
    <name type="scientific">Solanum bulbocastanum</name>
    <name type="common">Wild potato</name>
    <dbReference type="NCBI Taxonomy" id="147425"/>
    <lineage>
        <taxon>Eukaryota</taxon>
        <taxon>Viridiplantae</taxon>
        <taxon>Streptophyta</taxon>
        <taxon>Embryophyta</taxon>
        <taxon>Tracheophyta</taxon>
        <taxon>Spermatophyta</taxon>
        <taxon>Magnoliopsida</taxon>
        <taxon>eudicotyledons</taxon>
        <taxon>Gunneridae</taxon>
        <taxon>Pentapetalae</taxon>
        <taxon>asterids</taxon>
        <taxon>lamiids</taxon>
        <taxon>Solanales</taxon>
        <taxon>Solanaceae</taxon>
        <taxon>Solanoideae</taxon>
        <taxon>Solaneae</taxon>
        <taxon>Solanum</taxon>
    </lineage>
</organism>
<keyword evidence="2" id="KW-1185">Reference proteome</keyword>
<dbReference type="InterPro" id="IPR043128">
    <property type="entry name" value="Rev_trsase/Diguanyl_cyclase"/>
</dbReference>
<proteinExistence type="predicted"/>
<name>A0AAN8TK34_SOLBU</name>
<dbReference type="EMBL" id="JBANQN010000006">
    <property type="protein sequence ID" value="KAK6786502.1"/>
    <property type="molecule type" value="Genomic_DNA"/>
</dbReference>